<organism evidence="1 2">
    <name type="scientific">Dryococelus australis</name>
    <dbReference type="NCBI Taxonomy" id="614101"/>
    <lineage>
        <taxon>Eukaryota</taxon>
        <taxon>Metazoa</taxon>
        <taxon>Ecdysozoa</taxon>
        <taxon>Arthropoda</taxon>
        <taxon>Hexapoda</taxon>
        <taxon>Insecta</taxon>
        <taxon>Pterygota</taxon>
        <taxon>Neoptera</taxon>
        <taxon>Polyneoptera</taxon>
        <taxon>Phasmatodea</taxon>
        <taxon>Verophasmatodea</taxon>
        <taxon>Anareolatae</taxon>
        <taxon>Phasmatidae</taxon>
        <taxon>Eurycanthinae</taxon>
        <taxon>Dryococelus</taxon>
    </lineage>
</organism>
<accession>A0ABQ9HRB3</accession>
<dbReference type="EMBL" id="JARBHB010000004">
    <property type="protein sequence ID" value="KAJ8886920.1"/>
    <property type="molecule type" value="Genomic_DNA"/>
</dbReference>
<proteinExistence type="predicted"/>
<reference evidence="1 2" key="1">
    <citation type="submission" date="2023-02" db="EMBL/GenBank/DDBJ databases">
        <title>LHISI_Scaffold_Assembly.</title>
        <authorList>
            <person name="Stuart O.P."/>
            <person name="Cleave R."/>
            <person name="Magrath M.J.L."/>
            <person name="Mikheyev A.S."/>
        </authorList>
    </citation>
    <scope>NUCLEOTIDE SEQUENCE [LARGE SCALE GENOMIC DNA]</scope>
    <source>
        <strain evidence="1">Daus_M_001</strain>
        <tissue evidence="1">Leg muscle</tissue>
    </source>
</reference>
<dbReference type="Proteomes" id="UP001159363">
    <property type="component" value="Chromosome X"/>
</dbReference>
<comment type="caution">
    <text evidence="1">The sequence shown here is derived from an EMBL/GenBank/DDBJ whole genome shotgun (WGS) entry which is preliminary data.</text>
</comment>
<sequence length="83" mass="9045">MYITVAIAEQIVVAVLLDSGALCSLINQDNLPKGRVKVCQREELGLSIANGGVINSKGLTIIKTKIANFSWKIFFSNLAWSYS</sequence>
<name>A0ABQ9HRB3_9NEOP</name>
<evidence type="ECO:0000313" key="2">
    <source>
        <dbReference type="Proteomes" id="UP001159363"/>
    </source>
</evidence>
<evidence type="ECO:0008006" key="3">
    <source>
        <dbReference type="Google" id="ProtNLM"/>
    </source>
</evidence>
<gene>
    <name evidence="1" type="ORF">PR048_013134</name>
</gene>
<protein>
    <recommendedName>
        <fullName evidence="3">Peptidase A2 domain-containing protein</fullName>
    </recommendedName>
</protein>
<keyword evidence="2" id="KW-1185">Reference proteome</keyword>
<evidence type="ECO:0000313" key="1">
    <source>
        <dbReference type="EMBL" id="KAJ8886920.1"/>
    </source>
</evidence>